<dbReference type="Pfam" id="PF00155">
    <property type="entry name" value="Aminotran_1_2"/>
    <property type="match status" value="1"/>
</dbReference>
<comment type="cofactor">
    <cofactor evidence="1 4 5">
        <name>pyridoxal 5'-phosphate</name>
        <dbReference type="ChEBI" id="CHEBI:597326"/>
    </cofactor>
</comment>
<dbReference type="GO" id="GO:0030170">
    <property type="term" value="F:pyridoxal phosphate binding"/>
    <property type="evidence" value="ECO:0007669"/>
    <property type="project" value="InterPro"/>
</dbReference>
<feature type="modified residue" description="N6-(pyridoxal phosphate)lysine" evidence="5">
    <location>
        <position position="202"/>
    </location>
</feature>
<dbReference type="CDD" id="cd00609">
    <property type="entry name" value="AAT_like"/>
    <property type="match status" value="1"/>
</dbReference>
<dbReference type="Gene3D" id="3.90.1150.10">
    <property type="entry name" value="Aspartate Aminotransferase, domain 1"/>
    <property type="match status" value="2"/>
</dbReference>
<dbReference type="PROSITE" id="PS00105">
    <property type="entry name" value="AA_TRANSFER_CLASS_1"/>
    <property type="match status" value="1"/>
</dbReference>
<dbReference type="AlphaFoldDB" id="A0AAU9LMD9"/>
<evidence type="ECO:0000256" key="5">
    <source>
        <dbReference type="PIRSR" id="PIRSR000517-1"/>
    </source>
</evidence>
<dbReference type="Proteomes" id="UP001157418">
    <property type="component" value="Unassembled WGS sequence"/>
</dbReference>
<dbReference type="PANTHER" id="PTHR45744">
    <property type="entry name" value="TYROSINE AMINOTRANSFERASE"/>
    <property type="match status" value="1"/>
</dbReference>
<comment type="similarity">
    <text evidence="2 4">Belongs to the class-I pyridoxal-phosphate-dependent aminotransferase family.</text>
</comment>
<keyword evidence="8" id="KW-1185">Reference proteome</keyword>
<evidence type="ECO:0000256" key="4">
    <source>
        <dbReference type="PIRNR" id="PIRNR000517"/>
    </source>
</evidence>
<dbReference type="InterPro" id="IPR015421">
    <property type="entry name" value="PyrdxlP-dep_Trfase_major"/>
</dbReference>
<reference evidence="7 8" key="1">
    <citation type="submission" date="2022-01" db="EMBL/GenBank/DDBJ databases">
        <authorList>
            <person name="Xiong W."/>
            <person name="Schranz E."/>
        </authorList>
    </citation>
    <scope>NUCLEOTIDE SEQUENCE [LARGE SCALE GENOMIC DNA]</scope>
</reference>
<dbReference type="InterPro" id="IPR015424">
    <property type="entry name" value="PyrdxlP-dep_Trfase"/>
</dbReference>
<dbReference type="InterPro" id="IPR004839">
    <property type="entry name" value="Aminotransferase_I/II_large"/>
</dbReference>
<organism evidence="7 8">
    <name type="scientific">Lactuca virosa</name>
    <dbReference type="NCBI Taxonomy" id="75947"/>
    <lineage>
        <taxon>Eukaryota</taxon>
        <taxon>Viridiplantae</taxon>
        <taxon>Streptophyta</taxon>
        <taxon>Embryophyta</taxon>
        <taxon>Tracheophyta</taxon>
        <taxon>Spermatophyta</taxon>
        <taxon>Magnoliopsida</taxon>
        <taxon>eudicotyledons</taxon>
        <taxon>Gunneridae</taxon>
        <taxon>Pentapetalae</taxon>
        <taxon>asterids</taxon>
        <taxon>campanulids</taxon>
        <taxon>Asterales</taxon>
        <taxon>Asteraceae</taxon>
        <taxon>Cichorioideae</taxon>
        <taxon>Cichorieae</taxon>
        <taxon>Lactucinae</taxon>
        <taxon>Lactuca</taxon>
    </lineage>
</organism>
<name>A0AAU9LMD9_9ASTR</name>
<evidence type="ECO:0000256" key="2">
    <source>
        <dbReference type="ARBA" id="ARBA00007441"/>
    </source>
</evidence>
<dbReference type="InterPro" id="IPR004838">
    <property type="entry name" value="NHTrfase_class1_PyrdxlP-BS"/>
</dbReference>
<evidence type="ECO:0000256" key="3">
    <source>
        <dbReference type="ARBA" id="ARBA00022898"/>
    </source>
</evidence>
<keyword evidence="3 4" id="KW-0663">Pyridoxal phosphate</keyword>
<evidence type="ECO:0000313" key="8">
    <source>
        <dbReference type="Proteomes" id="UP001157418"/>
    </source>
</evidence>
<dbReference type="SUPFAM" id="SSF53383">
    <property type="entry name" value="PLP-dependent transferases"/>
    <property type="match status" value="1"/>
</dbReference>
<dbReference type="Gene3D" id="3.40.640.10">
    <property type="entry name" value="Type I PLP-dependent aspartate aminotransferase-like (Major domain)"/>
    <property type="match status" value="2"/>
</dbReference>
<comment type="caution">
    <text evidence="7">The sequence shown here is derived from an EMBL/GenBank/DDBJ whole genome shotgun (WGS) entry which is preliminary data.</text>
</comment>
<dbReference type="InterPro" id="IPR005958">
    <property type="entry name" value="TyrNic_aminoTrfase"/>
</dbReference>
<dbReference type="GO" id="GO:0004838">
    <property type="term" value="F:L-tyrosine-2-oxoglutarate transaminase activity"/>
    <property type="evidence" value="ECO:0007669"/>
    <property type="project" value="TreeGrafter"/>
</dbReference>
<dbReference type="PANTHER" id="PTHR45744:SF14">
    <property type="entry name" value="TYROSINE AMINOTRANSFERASE-LIKE"/>
    <property type="match status" value="1"/>
</dbReference>
<dbReference type="NCBIfam" id="TIGR01265">
    <property type="entry name" value="tyr_nico_aTase"/>
    <property type="match status" value="1"/>
</dbReference>
<gene>
    <name evidence="7" type="ORF">LVIROSA_LOCUS2524</name>
</gene>
<dbReference type="InterPro" id="IPR015422">
    <property type="entry name" value="PyrdxlP-dep_Trfase_small"/>
</dbReference>
<evidence type="ECO:0000259" key="6">
    <source>
        <dbReference type="Pfam" id="PF00155"/>
    </source>
</evidence>
<proteinExistence type="inferred from homology"/>
<dbReference type="EMBL" id="CAKMRJ010000001">
    <property type="protein sequence ID" value="CAH1414616.1"/>
    <property type="molecule type" value="Genomic_DNA"/>
</dbReference>
<evidence type="ECO:0000256" key="1">
    <source>
        <dbReference type="ARBA" id="ARBA00001933"/>
    </source>
</evidence>
<protein>
    <recommendedName>
        <fullName evidence="6">Aminotransferase class I/classII large domain-containing protein</fullName>
    </recommendedName>
</protein>
<sequence length="369" mass="41232">MAMKEWKFRENSKLKTASAFSIKLVLDDVKTNVNPSDQRPIIPLGHGDPSSFPCFRTTQVAEDAVVDALRSANFNGYAPKGGVLQARRSIAEFLSRNLPYKLSPDDVYVTLGAKQAIEVVLSSLRKPDDKTVAMVIINPGNPCGNIFSHHHLQKIAETARRLGILVISDEAYAHLTFGSKPFVPMGVFGSVVPVLTLGSLSKRWLIPGWRLGWIARNDPDGVFNEYGFIECIKRSLNTNSEAATFIQAAVPQILEKSSDDFFVKTIDILRKDAEMCYECLKDISCFTCLQRPQGSLFLMVKLDLSKLEGIKDDMEFCSKLAKEESVILLPGFVLRMKNWVRVTFAIEPSALEDGLERIKAFFLRHANKK</sequence>
<dbReference type="PIRSF" id="PIRSF000517">
    <property type="entry name" value="Tyr_transaminase"/>
    <property type="match status" value="1"/>
</dbReference>
<accession>A0AAU9LMD9</accession>
<evidence type="ECO:0000313" key="7">
    <source>
        <dbReference type="EMBL" id="CAH1414616.1"/>
    </source>
</evidence>
<dbReference type="GO" id="GO:0006572">
    <property type="term" value="P:L-tyrosine catabolic process"/>
    <property type="evidence" value="ECO:0007669"/>
    <property type="project" value="TreeGrafter"/>
</dbReference>
<feature type="domain" description="Aminotransferase class I/classII large" evidence="6">
    <location>
        <begin position="120"/>
        <end position="358"/>
    </location>
</feature>